<name>A0ABS9THU8_9PSEU</name>
<feature type="region of interest" description="Disordered" evidence="1">
    <location>
        <begin position="96"/>
        <end position="125"/>
    </location>
</feature>
<organism evidence="3 4">
    <name type="scientific">Pseudonocardia alaniniphila</name>
    <dbReference type="NCBI Taxonomy" id="75291"/>
    <lineage>
        <taxon>Bacteria</taxon>
        <taxon>Bacillati</taxon>
        <taxon>Actinomycetota</taxon>
        <taxon>Actinomycetes</taxon>
        <taxon>Pseudonocardiales</taxon>
        <taxon>Pseudonocardiaceae</taxon>
        <taxon>Pseudonocardia</taxon>
    </lineage>
</organism>
<evidence type="ECO:0000313" key="3">
    <source>
        <dbReference type="EMBL" id="MCH6168129.1"/>
    </source>
</evidence>
<protein>
    <submittedName>
        <fullName evidence="3">Uncharacterized protein</fullName>
    </submittedName>
</protein>
<accession>A0ABS9THU8</accession>
<evidence type="ECO:0000313" key="4">
    <source>
        <dbReference type="Proteomes" id="UP001299970"/>
    </source>
</evidence>
<reference evidence="3 4" key="1">
    <citation type="submission" date="2022-03" db="EMBL/GenBank/DDBJ databases">
        <title>Pseudonocardia alaer sp. nov., a novel actinomycete isolated from reed forest soil.</title>
        <authorList>
            <person name="Wang L."/>
        </authorList>
    </citation>
    <scope>NUCLEOTIDE SEQUENCE [LARGE SCALE GENOMIC DNA]</scope>
    <source>
        <strain evidence="3 4">Y-16303</strain>
    </source>
</reference>
<dbReference type="RefSeq" id="WP_241038772.1">
    <property type="nucleotide sequence ID" value="NZ_BAAAJF010000001.1"/>
</dbReference>
<comment type="caution">
    <text evidence="3">The sequence shown here is derived from an EMBL/GenBank/DDBJ whole genome shotgun (WGS) entry which is preliminary data.</text>
</comment>
<feature type="compositionally biased region" description="Basic and acidic residues" evidence="1">
    <location>
        <begin position="114"/>
        <end position="125"/>
    </location>
</feature>
<proteinExistence type="predicted"/>
<keyword evidence="4" id="KW-1185">Reference proteome</keyword>
<sequence>MAFSSRVMLANSVIGVLAAGSSAVLTLAPPSAYAAVKVPDFDSHAAAPTPVGATGAPAIVPPVTGAQIAGLALAPARDRVNAIIAERRQAAAAAEAARAQAARAAADREDDEHQADSRSGADRGDETFRRWAAQFRAACDSGRVHGEICTR</sequence>
<gene>
    <name evidence="3" type="ORF">MMF94_20770</name>
</gene>
<dbReference type="EMBL" id="JAKXMK010000017">
    <property type="protein sequence ID" value="MCH6168129.1"/>
    <property type="molecule type" value="Genomic_DNA"/>
</dbReference>
<dbReference type="Proteomes" id="UP001299970">
    <property type="component" value="Unassembled WGS sequence"/>
</dbReference>
<feature type="chain" id="PRO_5045523265" evidence="2">
    <location>
        <begin position="35"/>
        <end position="151"/>
    </location>
</feature>
<evidence type="ECO:0000256" key="1">
    <source>
        <dbReference type="SAM" id="MobiDB-lite"/>
    </source>
</evidence>
<feature type="signal peptide" evidence="2">
    <location>
        <begin position="1"/>
        <end position="34"/>
    </location>
</feature>
<keyword evidence="2" id="KW-0732">Signal</keyword>
<evidence type="ECO:0000256" key="2">
    <source>
        <dbReference type="SAM" id="SignalP"/>
    </source>
</evidence>